<keyword evidence="1" id="KW-0812">Transmembrane</keyword>
<organism evidence="2 3">
    <name type="scientific">Collybiopsis confluens</name>
    <dbReference type="NCBI Taxonomy" id="2823264"/>
    <lineage>
        <taxon>Eukaryota</taxon>
        <taxon>Fungi</taxon>
        <taxon>Dikarya</taxon>
        <taxon>Basidiomycota</taxon>
        <taxon>Agaricomycotina</taxon>
        <taxon>Agaricomycetes</taxon>
        <taxon>Agaricomycetidae</taxon>
        <taxon>Agaricales</taxon>
        <taxon>Marasmiineae</taxon>
        <taxon>Omphalotaceae</taxon>
        <taxon>Collybiopsis</taxon>
    </lineage>
</organism>
<keyword evidence="1" id="KW-1133">Transmembrane helix</keyword>
<accession>A0A8H5H916</accession>
<feature type="transmembrane region" description="Helical" evidence="1">
    <location>
        <begin position="31"/>
        <end position="53"/>
    </location>
</feature>
<keyword evidence="1" id="KW-0472">Membrane</keyword>
<name>A0A8H5H916_9AGAR</name>
<dbReference type="Proteomes" id="UP000518752">
    <property type="component" value="Unassembled WGS sequence"/>
</dbReference>
<sequence>MSAVTSSSFPYFLYTTTSQQPMSQTLNEAPLTSLLVGFTVGSVLFGVVLLESYRYFQTYKSDPRQLKLLVILVWQVIYMWLGRSRFCTIHPYTIPLLSANGTRLGKSSADLECEDIGNCSNHTIVDSRKVGVAATLLSCVQTAESNYPFLQVCILSEYATGLVAFSAIISLAVGFAFTVEIILVGSILDFTKLKWEFCVFFGANAAIALVITVVSIYLLHRSVTGIKRLVVRYVWFDRL</sequence>
<reference evidence="2 3" key="1">
    <citation type="journal article" date="2020" name="ISME J.">
        <title>Uncovering the hidden diversity of litter-decomposition mechanisms in mushroom-forming fungi.</title>
        <authorList>
            <person name="Floudas D."/>
            <person name="Bentzer J."/>
            <person name="Ahren D."/>
            <person name="Johansson T."/>
            <person name="Persson P."/>
            <person name="Tunlid A."/>
        </authorList>
    </citation>
    <scope>NUCLEOTIDE SEQUENCE [LARGE SCALE GENOMIC DNA]</scope>
    <source>
        <strain evidence="2 3">CBS 406.79</strain>
    </source>
</reference>
<feature type="transmembrane region" description="Helical" evidence="1">
    <location>
        <begin position="197"/>
        <end position="219"/>
    </location>
</feature>
<comment type="caution">
    <text evidence="2">The sequence shown here is derived from an EMBL/GenBank/DDBJ whole genome shotgun (WGS) entry which is preliminary data.</text>
</comment>
<keyword evidence="3" id="KW-1185">Reference proteome</keyword>
<dbReference type="EMBL" id="JAACJN010000072">
    <property type="protein sequence ID" value="KAF5378978.1"/>
    <property type="molecule type" value="Genomic_DNA"/>
</dbReference>
<dbReference type="AlphaFoldDB" id="A0A8H5H916"/>
<gene>
    <name evidence="2" type="ORF">D9757_009126</name>
</gene>
<evidence type="ECO:0000256" key="1">
    <source>
        <dbReference type="SAM" id="Phobius"/>
    </source>
</evidence>
<evidence type="ECO:0000313" key="2">
    <source>
        <dbReference type="EMBL" id="KAF5378978.1"/>
    </source>
</evidence>
<protein>
    <submittedName>
        <fullName evidence="2">Uncharacterized protein</fullName>
    </submittedName>
</protein>
<evidence type="ECO:0000313" key="3">
    <source>
        <dbReference type="Proteomes" id="UP000518752"/>
    </source>
</evidence>
<dbReference type="OrthoDB" id="3270417at2759"/>
<proteinExistence type="predicted"/>
<feature type="transmembrane region" description="Helical" evidence="1">
    <location>
        <begin position="158"/>
        <end position="185"/>
    </location>
</feature>